<feature type="active site" description="Proton acceptor" evidence="10 12">
    <location>
        <position position="35"/>
    </location>
</feature>
<evidence type="ECO:0000256" key="11">
    <source>
        <dbReference type="PIRNR" id="PIRNR001461"/>
    </source>
</evidence>
<dbReference type="Pfam" id="PF00834">
    <property type="entry name" value="Ribul_P_3_epim"/>
    <property type="match status" value="1"/>
</dbReference>
<dbReference type="AlphaFoldDB" id="A0A1Y6K4Z2"/>
<feature type="active site" description="Proton donor" evidence="10 12">
    <location>
        <position position="175"/>
    </location>
</feature>
<evidence type="ECO:0000256" key="5">
    <source>
        <dbReference type="ARBA" id="ARBA00001954"/>
    </source>
</evidence>
<feature type="binding site" evidence="10">
    <location>
        <begin position="175"/>
        <end position="177"/>
    </location>
    <ligand>
        <name>substrate</name>
    </ligand>
</feature>
<gene>
    <name evidence="10 15" type="primary">rpe</name>
    <name evidence="15" type="ORF">CFX1CAM_1571</name>
</gene>
<feature type="binding site" evidence="10 13">
    <location>
        <position position="66"/>
    </location>
    <ligand>
        <name>a divalent metal cation</name>
        <dbReference type="ChEBI" id="CHEBI:60240"/>
    </ligand>
</feature>
<dbReference type="KEGG" id="abat:CFX1CAM_1571"/>
<comment type="cofactor">
    <cofactor evidence="5">
        <name>Fe(2+)</name>
        <dbReference type="ChEBI" id="CHEBI:29033"/>
    </cofactor>
</comment>
<comment type="similarity">
    <text evidence="6 10 11">Belongs to the ribulose-phosphate 3-epimerase family.</text>
</comment>
<comment type="catalytic activity">
    <reaction evidence="1 10 11">
        <text>D-ribulose 5-phosphate = D-xylulose 5-phosphate</text>
        <dbReference type="Rhea" id="RHEA:13677"/>
        <dbReference type="ChEBI" id="CHEBI:57737"/>
        <dbReference type="ChEBI" id="CHEBI:58121"/>
        <dbReference type="EC" id="5.1.3.1"/>
    </reaction>
</comment>
<feature type="binding site" evidence="10 13">
    <location>
        <position position="175"/>
    </location>
    <ligand>
        <name>a divalent metal cation</name>
        <dbReference type="ChEBI" id="CHEBI:60240"/>
    </ligand>
</feature>
<feature type="binding site" evidence="10 14">
    <location>
        <position position="8"/>
    </location>
    <ligand>
        <name>substrate</name>
    </ligand>
</feature>
<evidence type="ECO:0000313" key="15">
    <source>
        <dbReference type="EMBL" id="SMX54636.1"/>
    </source>
</evidence>
<dbReference type="Proteomes" id="UP000195514">
    <property type="component" value="Chromosome I"/>
</dbReference>
<keyword evidence="13" id="KW-0862">Zinc</keyword>
<dbReference type="InterPro" id="IPR011060">
    <property type="entry name" value="RibuloseP-bd_barrel"/>
</dbReference>
<feature type="binding site" evidence="10 14">
    <location>
        <position position="66"/>
    </location>
    <ligand>
        <name>substrate</name>
    </ligand>
</feature>
<feature type="binding site" evidence="10 14">
    <location>
        <begin position="197"/>
        <end position="198"/>
    </location>
    <ligand>
        <name>substrate</name>
    </ligand>
</feature>
<reference evidence="16" key="1">
    <citation type="submission" date="2017-05" db="EMBL/GenBank/DDBJ databases">
        <authorList>
            <person name="Kirkegaard R."/>
            <person name="Mcilroy J S."/>
        </authorList>
    </citation>
    <scope>NUCLEOTIDE SEQUENCE [LARGE SCALE GENOMIC DNA]</scope>
</reference>
<dbReference type="OrthoDB" id="1645589at2"/>
<evidence type="ECO:0000313" key="16">
    <source>
        <dbReference type="Proteomes" id="UP000195514"/>
    </source>
</evidence>
<dbReference type="GO" id="GO:0006098">
    <property type="term" value="P:pentose-phosphate shunt"/>
    <property type="evidence" value="ECO:0007669"/>
    <property type="project" value="UniProtKB-UniRule"/>
</dbReference>
<dbReference type="SUPFAM" id="SSF51366">
    <property type="entry name" value="Ribulose-phoshate binding barrel"/>
    <property type="match status" value="1"/>
</dbReference>
<dbReference type="GO" id="GO:0046872">
    <property type="term" value="F:metal ion binding"/>
    <property type="evidence" value="ECO:0007669"/>
    <property type="project" value="UniProtKB-UniRule"/>
</dbReference>
<dbReference type="RefSeq" id="WP_087862461.1">
    <property type="nucleotide sequence ID" value="NZ_LT859958.1"/>
</dbReference>
<keyword evidence="9 10" id="KW-0413">Isomerase</keyword>
<feature type="binding site" evidence="14">
    <location>
        <position position="177"/>
    </location>
    <ligand>
        <name>substrate</name>
    </ligand>
</feature>
<dbReference type="NCBIfam" id="TIGR01163">
    <property type="entry name" value="rpe"/>
    <property type="match status" value="1"/>
</dbReference>
<evidence type="ECO:0000256" key="6">
    <source>
        <dbReference type="ARBA" id="ARBA00009541"/>
    </source>
</evidence>
<feature type="binding site" evidence="10 13">
    <location>
        <position position="33"/>
    </location>
    <ligand>
        <name>a divalent metal cation</name>
        <dbReference type="ChEBI" id="CHEBI:60240"/>
    </ligand>
</feature>
<evidence type="ECO:0000256" key="8">
    <source>
        <dbReference type="ARBA" id="ARBA00022723"/>
    </source>
</evidence>
<proteinExistence type="inferred from homology"/>
<dbReference type="PROSITE" id="PS01086">
    <property type="entry name" value="RIBUL_P_3_EPIMER_2"/>
    <property type="match status" value="1"/>
</dbReference>
<dbReference type="PANTHER" id="PTHR11749">
    <property type="entry name" value="RIBULOSE-5-PHOSPHATE-3-EPIMERASE"/>
    <property type="match status" value="1"/>
</dbReference>
<protein>
    <recommendedName>
        <fullName evidence="7 10">Ribulose-phosphate 3-epimerase</fullName>
        <ecNumber evidence="7 10">5.1.3.1</ecNumber>
    </recommendedName>
</protein>
<dbReference type="EMBL" id="LT859958">
    <property type="protein sequence ID" value="SMX54636.1"/>
    <property type="molecule type" value="Genomic_DNA"/>
</dbReference>
<dbReference type="FunFam" id="3.20.20.70:FF:000004">
    <property type="entry name" value="Ribulose-phosphate 3-epimerase"/>
    <property type="match status" value="1"/>
</dbReference>
<dbReference type="PIRSF" id="PIRSF001461">
    <property type="entry name" value="RPE"/>
    <property type="match status" value="1"/>
</dbReference>
<evidence type="ECO:0000256" key="12">
    <source>
        <dbReference type="PIRSR" id="PIRSR001461-1"/>
    </source>
</evidence>
<evidence type="ECO:0000256" key="10">
    <source>
        <dbReference type="HAMAP-Rule" id="MF_02227"/>
    </source>
</evidence>
<comment type="cofactor">
    <cofactor evidence="4">
        <name>Zn(2+)</name>
        <dbReference type="ChEBI" id="CHEBI:29105"/>
    </cofactor>
</comment>
<comment type="function">
    <text evidence="10">Catalyzes the reversible epimerization of D-ribulose 5-phosphate to D-xylulose 5-phosphate.</text>
</comment>
<feature type="binding site" evidence="10 14">
    <location>
        <begin position="142"/>
        <end position="145"/>
    </location>
    <ligand>
        <name>substrate</name>
    </ligand>
</feature>
<dbReference type="GO" id="GO:0005737">
    <property type="term" value="C:cytoplasm"/>
    <property type="evidence" value="ECO:0007669"/>
    <property type="project" value="UniProtKB-ARBA"/>
</dbReference>
<dbReference type="PROSITE" id="PS01085">
    <property type="entry name" value="RIBUL_P_3_EPIMER_1"/>
    <property type="match status" value="1"/>
</dbReference>
<accession>A0A1Y6K4Z2</accession>
<keyword evidence="16" id="KW-1185">Reference proteome</keyword>
<keyword evidence="13" id="KW-0170">Cobalt</keyword>
<dbReference type="CDD" id="cd00429">
    <property type="entry name" value="RPE"/>
    <property type="match status" value="1"/>
</dbReference>
<dbReference type="NCBIfam" id="NF004076">
    <property type="entry name" value="PRK05581.1-4"/>
    <property type="match status" value="1"/>
</dbReference>
<evidence type="ECO:0000256" key="3">
    <source>
        <dbReference type="ARBA" id="ARBA00001941"/>
    </source>
</evidence>
<keyword evidence="8 10" id="KW-0479">Metal-binding</keyword>
<comment type="cofactor">
    <cofactor evidence="3">
        <name>Co(2+)</name>
        <dbReference type="ChEBI" id="CHEBI:48828"/>
    </cofactor>
</comment>
<evidence type="ECO:0000256" key="13">
    <source>
        <dbReference type="PIRSR" id="PIRSR001461-2"/>
    </source>
</evidence>
<dbReference type="InterPro" id="IPR026019">
    <property type="entry name" value="Ribul_P_3_epim"/>
</dbReference>
<evidence type="ECO:0000256" key="14">
    <source>
        <dbReference type="PIRSR" id="PIRSR001461-3"/>
    </source>
</evidence>
<comment type="cofactor">
    <cofactor evidence="10 13">
        <name>a divalent metal cation</name>
        <dbReference type="ChEBI" id="CHEBI:60240"/>
    </cofactor>
    <text evidence="10 13">Binds 1 divalent metal cation per subunit.</text>
</comment>
<sequence>MSYIIAPSILSADLRNFEDQVKQAIDSGADWLHVDVMDGSFVPNITFGPKMVTTIRKITSMPVDVHLMIVKPERHIQAFVEAGANYITVHYETCPHIQRTLTSIRELGATPSIVINPGTPVSILRELVHDFDMVLLMTVNPGFGGQTFLPGMVDKIQRMKSLLDKTGSKAMIQLDGGIDSTNIKTCYQAGARNFVAGSAVFGHKDGIAAGIKALRDALE</sequence>
<evidence type="ECO:0000256" key="9">
    <source>
        <dbReference type="ARBA" id="ARBA00023235"/>
    </source>
</evidence>
<dbReference type="GO" id="GO:0004750">
    <property type="term" value="F:D-ribulose-phosphate 3-epimerase activity"/>
    <property type="evidence" value="ECO:0007669"/>
    <property type="project" value="UniProtKB-UniRule"/>
</dbReference>
<keyword evidence="13" id="KW-0464">Manganese</keyword>
<dbReference type="HAMAP" id="MF_02227">
    <property type="entry name" value="RPE"/>
    <property type="match status" value="1"/>
</dbReference>
<dbReference type="GO" id="GO:0019323">
    <property type="term" value="P:pentose catabolic process"/>
    <property type="evidence" value="ECO:0007669"/>
    <property type="project" value="UniProtKB-UniRule"/>
</dbReference>
<comment type="cofactor">
    <cofactor evidence="2">
        <name>Mn(2+)</name>
        <dbReference type="ChEBI" id="CHEBI:29035"/>
    </cofactor>
</comment>
<evidence type="ECO:0000256" key="2">
    <source>
        <dbReference type="ARBA" id="ARBA00001936"/>
    </source>
</evidence>
<dbReference type="Gene3D" id="3.20.20.70">
    <property type="entry name" value="Aldolase class I"/>
    <property type="match status" value="1"/>
</dbReference>
<evidence type="ECO:0000256" key="7">
    <source>
        <dbReference type="ARBA" id="ARBA00013188"/>
    </source>
</evidence>
<evidence type="ECO:0000256" key="1">
    <source>
        <dbReference type="ARBA" id="ARBA00001782"/>
    </source>
</evidence>
<dbReference type="InterPro" id="IPR000056">
    <property type="entry name" value="Ribul_P_3_epim-like"/>
</dbReference>
<name>A0A1Y6K4Z2_9CHLR</name>
<comment type="pathway">
    <text evidence="10">Carbohydrate degradation.</text>
</comment>
<feature type="binding site" evidence="10 13">
    <location>
        <position position="35"/>
    </location>
    <ligand>
        <name>a divalent metal cation</name>
        <dbReference type="ChEBI" id="CHEBI:60240"/>
    </ligand>
</feature>
<dbReference type="EC" id="5.1.3.1" evidence="7 10"/>
<evidence type="ECO:0000256" key="4">
    <source>
        <dbReference type="ARBA" id="ARBA00001947"/>
    </source>
</evidence>
<keyword evidence="10 11" id="KW-0119">Carbohydrate metabolism</keyword>
<dbReference type="InterPro" id="IPR013785">
    <property type="entry name" value="Aldolase_TIM"/>
</dbReference>
<organism evidence="15 16">
    <name type="scientific">Candidatus Brevifilum fermentans</name>
    <dbReference type="NCBI Taxonomy" id="1986204"/>
    <lineage>
        <taxon>Bacteria</taxon>
        <taxon>Bacillati</taxon>
        <taxon>Chloroflexota</taxon>
        <taxon>Anaerolineae</taxon>
        <taxon>Anaerolineales</taxon>
        <taxon>Anaerolineaceae</taxon>
        <taxon>Candidatus Brevifilum</taxon>
    </lineage>
</organism>